<keyword evidence="2" id="KW-1185">Reference proteome</keyword>
<name>A0A4C1VTI3_EUMVA</name>
<evidence type="ECO:0000313" key="2">
    <source>
        <dbReference type="Proteomes" id="UP000299102"/>
    </source>
</evidence>
<sequence>MIESRQIIRKVFVGAVTVVARTRGCKDVADICISVRKCGASAQIWTFASASAITNADVHADADVHHREPSSPTIFQFEIEGLCRPRWRSAGQRPLMADVTNAVTTTGIDGLKRF</sequence>
<proteinExistence type="predicted"/>
<evidence type="ECO:0000313" key="1">
    <source>
        <dbReference type="EMBL" id="GBP41115.1"/>
    </source>
</evidence>
<reference evidence="1 2" key="1">
    <citation type="journal article" date="2019" name="Commun. Biol.">
        <title>The bagworm genome reveals a unique fibroin gene that provides high tensile strength.</title>
        <authorList>
            <person name="Kono N."/>
            <person name="Nakamura H."/>
            <person name="Ohtoshi R."/>
            <person name="Tomita M."/>
            <person name="Numata K."/>
            <person name="Arakawa K."/>
        </authorList>
    </citation>
    <scope>NUCLEOTIDE SEQUENCE [LARGE SCALE GENOMIC DNA]</scope>
</reference>
<dbReference type="EMBL" id="BGZK01000393">
    <property type="protein sequence ID" value="GBP41115.1"/>
    <property type="molecule type" value="Genomic_DNA"/>
</dbReference>
<accession>A0A4C1VTI3</accession>
<dbReference type="Proteomes" id="UP000299102">
    <property type="component" value="Unassembled WGS sequence"/>
</dbReference>
<comment type="caution">
    <text evidence="1">The sequence shown here is derived from an EMBL/GenBank/DDBJ whole genome shotgun (WGS) entry which is preliminary data.</text>
</comment>
<protein>
    <submittedName>
        <fullName evidence="1">Uncharacterized protein</fullName>
    </submittedName>
</protein>
<dbReference type="AlphaFoldDB" id="A0A4C1VTI3"/>
<organism evidence="1 2">
    <name type="scientific">Eumeta variegata</name>
    <name type="common">Bagworm moth</name>
    <name type="synonym">Eumeta japonica</name>
    <dbReference type="NCBI Taxonomy" id="151549"/>
    <lineage>
        <taxon>Eukaryota</taxon>
        <taxon>Metazoa</taxon>
        <taxon>Ecdysozoa</taxon>
        <taxon>Arthropoda</taxon>
        <taxon>Hexapoda</taxon>
        <taxon>Insecta</taxon>
        <taxon>Pterygota</taxon>
        <taxon>Neoptera</taxon>
        <taxon>Endopterygota</taxon>
        <taxon>Lepidoptera</taxon>
        <taxon>Glossata</taxon>
        <taxon>Ditrysia</taxon>
        <taxon>Tineoidea</taxon>
        <taxon>Psychidae</taxon>
        <taxon>Oiketicinae</taxon>
        <taxon>Eumeta</taxon>
    </lineage>
</organism>
<gene>
    <name evidence="1" type="ORF">EVAR_32568_1</name>
</gene>